<protein>
    <submittedName>
        <fullName evidence="7">Major facilitator superfamily domain-containing protein</fullName>
    </submittedName>
</protein>
<feature type="transmembrane region" description="Helical" evidence="5">
    <location>
        <begin position="127"/>
        <end position="145"/>
    </location>
</feature>
<dbReference type="SUPFAM" id="SSF103473">
    <property type="entry name" value="MFS general substrate transporter"/>
    <property type="match status" value="1"/>
</dbReference>
<evidence type="ECO:0000256" key="3">
    <source>
        <dbReference type="ARBA" id="ARBA00022989"/>
    </source>
</evidence>
<feature type="transmembrane region" description="Helical" evidence="5">
    <location>
        <begin position="250"/>
        <end position="270"/>
    </location>
</feature>
<feature type="transmembrane region" description="Helical" evidence="5">
    <location>
        <begin position="465"/>
        <end position="487"/>
    </location>
</feature>
<evidence type="ECO:0000313" key="7">
    <source>
        <dbReference type="EMBL" id="KAK3935860.1"/>
    </source>
</evidence>
<feature type="transmembrane region" description="Helical" evidence="5">
    <location>
        <begin position="188"/>
        <end position="208"/>
    </location>
</feature>
<comment type="caution">
    <text evidence="7">The sequence shown here is derived from an EMBL/GenBank/DDBJ whole genome shotgun (WGS) entry which is preliminary data.</text>
</comment>
<feature type="transmembrane region" description="Helical" evidence="5">
    <location>
        <begin position="368"/>
        <end position="388"/>
    </location>
</feature>
<comment type="subcellular location">
    <subcellularLocation>
        <location evidence="1">Membrane</location>
        <topology evidence="1">Multi-pass membrane protein</topology>
    </subcellularLocation>
</comment>
<organism evidence="7 8">
    <name type="scientific">Diplogelasinospora grovesii</name>
    <dbReference type="NCBI Taxonomy" id="303347"/>
    <lineage>
        <taxon>Eukaryota</taxon>
        <taxon>Fungi</taxon>
        <taxon>Dikarya</taxon>
        <taxon>Ascomycota</taxon>
        <taxon>Pezizomycotina</taxon>
        <taxon>Sordariomycetes</taxon>
        <taxon>Sordariomycetidae</taxon>
        <taxon>Sordariales</taxon>
        <taxon>Diplogelasinosporaceae</taxon>
        <taxon>Diplogelasinospora</taxon>
    </lineage>
</organism>
<evidence type="ECO:0000256" key="2">
    <source>
        <dbReference type="ARBA" id="ARBA00022692"/>
    </source>
</evidence>
<feature type="transmembrane region" description="Helical" evidence="5">
    <location>
        <begin position="434"/>
        <end position="458"/>
    </location>
</feature>
<accession>A0AAN6MYH0</accession>
<feature type="transmembrane region" description="Helical" evidence="5">
    <location>
        <begin position="329"/>
        <end position="348"/>
    </location>
</feature>
<feature type="domain" description="Major facilitator superfamily (MFS) profile" evidence="6">
    <location>
        <begin position="90"/>
        <end position="527"/>
    </location>
</feature>
<dbReference type="Gene3D" id="1.20.1250.20">
    <property type="entry name" value="MFS general substrate transporter like domains"/>
    <property type="match status" value="1"/>
</dbReference>
<dbReference type="GO" id="GO:0005886">
    <property type="term" value="C:plasma membrane"/>
    <property type="evidence" value="ECO:0007669"/>
    <property type="project" value="TreeGrafter"/>
</dbReference>
<dbReference type="Proteomes" id="UP001303473">
    <property type="component" value="Unassembled WGS sequence"/>
</dbReference>
<keyword evidence="4 5" id="KW-0472">Membrane</keyword>
<evidence type="ECO:0000256" key="4">
    <source>
        <dbReference type="ARBA" id="ARBA00023136"/>
    </source>
</evidence>
<evidence type="ECO:0000256" key="5">
    <source>
        <dbReference type="SAM" id="Phobius"/>
    </source>
</evidence>
<feature type="transmembrane region" description="Helical" evidence="5">
    <location>
        <begin position="220"/>
        <end position="238"/>
    </location>
</feature>
<evidence type="ECO:0000313" key="8">
    <source>
        <dbReference type="Proteomes" id="UP001303473"/>
    </source>
</evidence>
<evidence type="ECO:0000256" key="1">
    <source>
        <dbReference type="ARBA" id="ARBA00004141"/>
    </source>
</evidence>
<proteinExistence type="predicted"/>
<keyword evidence="2 5" id="KW-0812">Transmembrane</keyword>
<reference evidence="8" key="1">
    <citation type="journal article" date="2023" name="Mol. Phylogenet. Evol.">
        <title>Genome-scale phylogeny and comparative genomics of the fungal order Sordariales.</title>
        <authorList>
            <person name="Hensen N."/>
            <person name="Bonometti L."/>
            <person name="Westerberg I."/>
            <person name="Brannstrom I.O."/>
            <person name="Guillou S."/>
            <person name="Cros-Aarteil S."/>
            <person name="Calhoun S."/>
            <person name="Haridas S."/>
            <person name="Kuo A."/>
            <person name="Mondo S."/>
            <person name="Pangilinan J."/>
            <person name="Riley R."/>
            <person name="LaButti K."/>
            <person name="Andreopoulos B."/>
            <person name="Lipzen A."/>
            <person name="Chen C."/>
            <person name="Yan M."/>
            <person name="Daum C."/>
            <person name="Ng V."/>
            <person name="Clum A."/>
            <person name="Steindorff A."/>
            <person name="Ohm R.A."/>
            <person name="Martin F."/>
            <person name="Silar P."/>
            <person name="Natvig D.O."/>
            <person name="Lalanne C."/>
            <person name="Gautier V."/>
            <person name="Ament-Velasquez S.L."/>
            <person name="Kruys A."/>
            <person name="Hutchinson M.I."/>
            <person name="Powell A.J."/>
            <person name="Barry K."/>
            <person name="Miller A.N."/>
            <person name="Grigoriev I.V."/>
            <person name="Debuchy R."/>
            <person name="Gladieux P."/>
            <person name="Hiltunen Thoren M."/>
            <person name="Johannesson H."/>
        </authorList>
    </citation>
    <scope>NUCLEOTIDE SEQUENCE [LARGE SCALE GENOMIC DNA]</scope>
    <source>
        <strain evidence="8">CBS 340.73</strain>
    </source>
</reference>
<dbReference type="GO" id="GO:0022857">
    <property type="term" value="F:transmembrane transporter activity"/>
    <property type="evidence" value="ECO:0007669"/>
    <property type="project" value="InterPro"/>
</dbReference>
<evidence type="ECO:0000259" key="6">
    <source>
        <dbReference type="PROSITE" id="PS50850"/>
    </source>
</evidence>
<keyword evidence="3 5" id="KW-1133">Transmembrane helix</keyword>
<feature type="transmembrane region" description="Helical" evidence="5">
    <location>
        <begin position="157"/>
        <end position="176"/>
    </location>
</feature>
<dbReference type="PANTHER" id="PTHR23502:SF74">
    <property type="entry name" value="MAJOR FACILITATOR SUPERFAMILY (MFS) PROFILE DOMAIN-CONTAINING PROTEIN"/>
    <property type="match status" value="1"/>
</dbReference>
<name>A0AAN6MYH0_9PEZI</name>
<dbReference type="PROSITE" id="PS50850">
    <property type="entry name" value="MFS"/>
    <property type="match status" value="1"/>
</dbReference>
<keyword evidence="8" id="KW-1185">Reference proteome</keyword>
<feature type="transmembrane region" description="Helical" evidence="5">
    <location>
        <begin position="499"/>
        <end position="524"/>
    </location>
</feature>
<dbReference type="Pfam" id="PF07690">
    <property type="entry name" value="MFS_1"/>
    <property type="match status" value="1"/>
</dbReference>
<dbReference type="InterPro" id="IPR011701">
    <property type="entry name" value="MFS"/>
</dbReference>
<dbReference type="InterPro" id="IPR020846">
    <property type="entry name" value="MFS_dom"/>
</dbReference>
<dbReference type="EMBL" id="MU853903">
    <property type="protein sequence ID" value="KAK3935860.1"/>
    <property type="molecule type" value="Genomic_DNA"/>
</dbReference>
<dbReference type="AlphaFoldDB" id="A0AAN6MYH0"/>
<feature type="transmembrane region" description="Helical" evidence="5">
    <location>
        <begin position="409"/>
        <end position="428"/>
    </location>
</feature>
<dbReference type="InterPro" id="IPR036259">
    <property type="entry name" value="MFS_trans_sf"/>
</dbReference>
<feature type="transmembrane region" description="Helical" evidence="5">
    <location>
        <begin position="88"/>
        <end position="107"/>
    </location>
</feature>
<dbReference type="PANTHER" id="PTHR23502">
    <property type="entry name" value="MAJOR FACILITATOR SUPERFAMILY"/>
    <property type="match status" value="1"/>
</dbReference>
<sequence length="578" mass="62717">MIVQSVMQQIICSDAQFELPELDHAIIEEITTLQTNAVEHIAKANENTYKDMSSSMEQEPERPYWQVVVRFSDGDPMNPHNWTPTKKAMVVVAGALLCITSTMGSALTANLGPYLAASFGLTTGVELVLPVCVYLVGYIFGPLLFAPLSEELGRRGILGTCAFGFMMAMAGCITTPDGNEYWARFLGFRFLGGVFGSPPLSIVGGVIADVYHKPETRGTMITIWSATAFLGPLLAPILSGFSGPVFGWRWTFGIALAWAAASFVSALFFLPETLATKILRDRTEKLNQGLRDDSGRYICLADLGEPTTLSRMIVTSLCRPFRLFFREMIVFLACIYMAFVYAVLYMLLEIFPAIFQGVYGFTPGLSGVAFAVSLGLGTVSVSWLSFCFDGVSRRLSAKYPKRRPEYLRLPIACLGGPVFVVSLLWLGWASREDVHWVVPLMAVVPFGLAYQVIFAAMLNYLTDAYGVYTASGLAACGTTRSIAGALIPLAVPDLLQALGIAWSCTLLAGISAALAIVPFGFIVYGPSIRHRSRFAAKYPRISVVPSENPGMPGIALGVIPENEPVAEGDVELTRISSL</sequence>
<gene>
    <name evidence="7" type="ORF">QBC46DRAFT_421063</name>
</gene>